<keyword evidence="4 6" id="KW-1133">Transmembrane helix</keyword>
<evidence type="ECO:0000313" key="9">
    <source>
        <dbReference type="EMBL" id="WDI03536.1"/>
    </source>
</evidence>
<dbReference type="Proteomes" id="UP001220962">
    <property type="component" value="Chromosome"/>
</dbReference>
<feature type="domain" description="Type II secretion system protein GspF" evidence="7">
    <location>
        <begin position="153"/>
        <end position="282"/>
    </location>
</feature>
<keyword evidence="2" id="KW-1003">Cell membrane</keyword>
<dbReference type="InterPro" id="IPR018076">
    <property type="entry name" value="T2SS_GspF_dom"/>
</dbReference>
<feature type="transmembrane region" description="Helical" evidence="6">
    <location>
        <begin position="86"/>
        <end position="109"/>
    </location>
</feature>
<dbReference type="AlphaFoldDB" id="A0AAX3N1Z8"/>
<name>A0AAX3N1Z8_9BACL</name>
<sequence length="291" mass="33007">MMIICSVLTVVVLALGWIIFNKRAGSRYRVLDSIDMKGMRFRKLHAPFLDLIEKLQLTRKLPMLVYRIQHSVQRVYGLKHSNEKTLLFIAEMLVYSWLSLIAGALLTLVLEGDPLGLIAGALLAGVIPFAQMKDLHHKVKLREQDILMELPEFLNKIVLLVSAGETVQRAILHCTERKKGSAHPLYIELGQMVGEWNNGYSFQQAFEQFSKRCGVQEVSIFTTTVLLNFRRGGGDFVLSLRDLSRVLWDKRKSLSRTRGEQASSKLVFPMVVIFLVIVVMVGAPSFMMMNL</sequence>
<evidence type="ECO:0000313" key="11">
    <source>
        <dbReference type="Proteomes" id="UP001221519"/>
    </source>
</evidence>
<dbReference type="PANTHER" id="PTHR35007:SF2">
    <property type="entry name" value="PILUS ASSEMBLE PROTEIN"/>
    <property type="match status" value="1"/>
</dbReference>
<accession>A0AAX3N1Z8</accession>
<evidence type="ECO:0000313" key="8">
    <source>
        <dbReference type="EMBL" id="WDH83883.1"/>
    </source>
</evidence>
<keyword evidence="3 6" id="KW-0812">Transmembrane</keyword>
<dbReference type="RefSeq" id="WP_047912112.1">
    <property type="nucleotide sequence ID" value="NZ_CP118101.1"/>
</dbReference>
<feature type="transmembrane region" description="Helical" evidence="6">
    <location>
        <begin position="6"/>
        <end position="24"/>
    </location>
</feature>
<reference evidence="8 11" key="1">
    <citation type="submission" date="2023-02" db="EMBL/GenBank/DDBJ databases">
        <title>Pathogen: clinical or host-associated sample.</title>
        <authorList>
            <person name="Hergert J."/>
            <person name="Casey R."/>
            <person name="Wagner J."/>
            <person name="Young E.L."/>
            <person name="Oakeson K.F."/>
        </authorList>
    </citation>
    <scope>NUCLEOTIDE SEQUENCE</scope>
    <source>
        <strain evidence="9 11">2022CK-00829</strain>
        <strain evidence="8">2022CK-00830</strain>
    </source>
</reference>
<keyword evidence="11" id="KW-1185">Reference proteome</keyword>
<organism evidence="8 10">
    <name type="scientific">Paenibacillus urinalis</name>
    <dbReference type="NCBI Taxonomy" id="521520"/>
    <lineage>
        <taxon>Bacteria</taxon>
        <taxon>Bacillati</taxon>
        <taxon>Bacillota</taxon>
        <taxon>Bacilli</taxon>
        <taxon>Bacillales</taxon>
        <taxon>Paenibacillaceae</taxon>
        <taxon>Paenibacillus</taxon>
    </lineage>
</organism>
<dbReference type="Proteomes" id="UP001221519">
    <property type="component" value="Chromosome"/>
</dbReference>
<dbReference type="Pfam" id="PF00482">
    <property type="entry name" value="T2SSF"/>
    <property type="match status" value="1"/>
</dbReference>
<keyword evidence="5 6" id="KW-0472">Membrane</keyword>
<gene>
    <name evidence="8" type="ORF">PUW23_06605</name>
    <name evidence="9" type="ORF">PUW25_06130</name>
</gene>
<feature type="transmembrane region" description="Helical" evidence="6">
    <location>
        <begin position="266"/>
        <end position="287"/>
    </location>
</feature>
<evidence type="ECO:0000256" key="5">
    <source>
        <dbReference type="ARBA" id="ARBA00023136"/>
    </source>
</evidence>
<comment type="subcellular location">
    <subcellularLocation>
        <location evidence="1">Cell membrane</location>
        <topology evidence="1">Multi-pass membrane protein</topology>
    </subcellularLocation>
</comment>
<feature type="transmembrane region" description="Helical" evidence="6">
    <location>
        <begin position="115"/>
        <end position="132"/>
    </location>
</feature>
<evidence type="ECO:0000256" key="4">
    <source>
        <dbReference type="ARBA" id="ARBA00022989"/>
    </source>
</evidence>
<evidence type="ECO:0000256" key="2">
    <source>
        <dbReference type="ARBA" id="ARBA00022475"/>
    </source>
</evidence>
<evidence type="ECO:0000313" key="10">
    <source>
        <dbReference type="Proteomes" id="UP001220962"/>
    </source>
</evidence>
<proteinExistence type="predicted"/>
<evidence type="ECO:0000256" key="6">
    <source>
        <dbReference type="SAM" id="Phobius"/>
    </source>
</evidence>
<protein>
    <submittedName>
        <fullName evidence="8">Type II secretion system F family protein</fullName>
    </submittedName>
</protein>
<evidence type="ECO:0000259" key="7">
    <source>
        <dbReference type="Pfam" id="PF00482"/>
    </source>
</evidence>
<dbReference type="GO" id="GO:0005886">
    <property type="term" value="C:plasma membrane"/>
    <property type="evidence" value="ECO:0007669"/>
    <property type="project" value="UniProtKB-SubCell"/>
</dbReference>
<evidence type="ECO:0000256" key="1">
    <source>
        <dbReference type="ARBA" id="ARBA00004651"/>
    </source>
</evidence>
<evidence type="ECO:0000256" key="3">
    <source>
        <dbReference type="ARBA" id="ARBA00022692"/>
    </source>
</evidence>
<dbReference type="EMBL" id="CP118101">
    <property type="protein sequence ID" value="WDH83883.1"/>
    <property type="molecule type" value="Genomic_DNA"/>
</dbReference>
<dbReference type="PANTHER" id="PTHR35007">
    <property type="entry name" value="INTEGRAL MEMBRANE PROTEIN-RELATED"/>
    <property type="match status" value="1"/>
</dbReference>
<dbReference type="EMBL" id="CP118108">
    <property type="protein sequence ID" value="WDI03536.1"/>
    <property type="molecule type" value="Genomic_DNA"/>
</dbReference>